<dbReference type="GO" id="GO:0007165">
    <property type="term" value="P:signal transduction"/>
    <property type="evidence" value="ECO:0007669"/>
    <property type="project" value="UniProtKB-KW"/>
</dbReference>
<dbReference type="GO" id="GO:0005886">
    <property type="term" value="C:plasma membrane"/>
    <property type="evidence" value="ECO:0007669"/>
    <property type="project" value="UniProtKB-SubCell"/>
</dbReference>
<dbReference type="Gene3D" id="1.10.287.950">
    <property type="entry name" value="Methyl-accepting chemotaxis protein"/>
    <property type="match status" value="1"/>
</dbReference>
<evidence type="ECO:0000256" key="3">
    <source>
        <dbReference type="ARBA" id="ARBA00023136"/>
    </source>
</evidence>
<gene>
    <name evidence="10" type="ORF">BpJC7_30190</name>
</gene>
<organism evidence="10 11">
    <name type="scientific">Weizmannia acidilactici</name>
    <dbReference type="NCBI Taxonomy" id="2607726"/>
    <lineage>
        <taxon>Bacteria</taxon>
        <taxon>Bacillati</taxon>
        <taxon>Bacillota</taxon>
        <taxon>Bacilli</taxon>
        <taxon>Bacillales</taxon>
        <taxon>Bacillaceae</taxon>
        <taxon>Heyndrickxia</taxon>
    </lineage>
</organism>
<keyword evidence="4 6" id="KW-0807">Transducer</keyword>
<dbReference type="PROSITE" id="PS50111">
    <property type="entry name" value="CHEMOTAXIS_TRANSDUC_2"/>
    <property type="match status" value="1"/>
</dbReference>
<keyword evidence="11" id="KW-1185">Reference proteome</keyword>
<evidence type="ECO:0000256" key="1">
    <source>
        <dbReference type="ARBA" id="ARBA00004236"/>
    </source>
</evidence>
<evidence type="ECO:0008006" key="12">
    <source>
        <dbReference type="Google" id="ProtNLM"/>
    </source>
</evidence>
<evidence type="ECO:0000256" key="2">
    <source>
        <dbReference type="ARBA" id="ARBA00022475"/>
    </source>
</evidence>
<feature type="domain" description="Methyl-accepting transducer" evidence="8">
    <location>
        <begin position="310"/>
        <end position="574"/>
    </location>
</feature>
<dbReference type="Gene3D" id="6.10.340.10">
    <property type="match status" value="1"/>
</dbReference>
<evidence type="ECO:0000313" key="10">
    <source>
        <dbReference type="EMBL" id="GER71716.1"/>
    </source>
</evidence>
<dbReference type="EMBL" id="BKZQ01000062">
    <property type="protein sequence ID" value="GER71716.1"/>
    <property type="molecule type" value="Genomic_DNA"/>
</dbReference>
<proteinExistence type="inferred from homology"/>
<evidence type="ECO:0000259" key="8">
    <source>
        <dbReference type="PROSITE" id="PS50111"/>
    </source>
</evidence>
<feature type="transmembrane region" description="Helical" evidence="7">
    <location>
        <begin position="211"/>
        <end position="235"/>
    </location>
</feature>
<dbReference type="InterPro" id="IPR004089">
    <property type="entry name" value="MCPsignal_dom"/>
</dbReference>
<feature type="domain" description="HAMP" evidence="9">
    <location>
        <begin position="237"/>
        <end position="291"/>
    </location>
</feature>
<dbReference type="Pfam" id="PF05227">
    <property type="entry name" value="CHASE3"/>
    <property type="match status" value="1"/>
</dbReference>
<dbReference type="Proteomes" id="UP000391919">
    <property type="component" value="Unassembled WGS sequence"/>
</dbReference>
<dbReference type="PANTHER" id="PTHR32089:SF112">
    <property type="entry name" value="LYSOZYME-LIKE PROTEIN-RELATED"/>
    <property type="match status" value="1"/>
</dbReference>
<evidence type="ECO:0000259" key="9">
    <source>
        <dbReference type="PROSITE" id="PS50885"/>
    </source>
</evidence>
<dbReference type="Pfam" id="PF00015">
    <property type="entry name" value="MCPsignal"/>
    <property type="match status" value="1"/>
</dbReference>
<dbReference type="SUPFAM" id="SSF58104">
    <property type="entry name" value="Methyl-accepting chemotaxis protein (MCP) signaling domain"/>
    <property type="match status" value="1"/>
</dbReference>
<comment type="similarity">
    <text evidence="5">Belongs to the methyl-accepting chemotaxis (MCP) protein family.</text>
</comment>
<keyword evidence="3 7" id="KW-0472">Membrane</keyword>
<evidence type="ECO:0000256" key="6">
    <source>
        <dbReference type="PROSITE-ProRule" id="PRU00284"/>
    </source>
</evidence>
<reference evidence="10 11" key="1">
    <citation type="submission" date="2019-09" db="EMBL/GenBank/DDBJ databases">
        <title>Draft genome sequence of Bacillus sp. JC-7.</title>
        <authorList>
            <person name="Tanaka N."/>
            <person name="Shiwa Y."/>
            <person name="Fujita N."/>
            <person name="Tanasupawat S."/>
        </authorList>
    </citation>
    <scope>NUCLEOTIDE SEQUENCE [LARGE SCALE GENOMIC DNA]</scope>
    <source>
        <strain evidence="10 11">JC-7</strain>
    </source>
</reference>
<sequence>MNMQNINAGRTKGKQKKPRRSRPLYKLGLYYLQTIRGKVVVSFGVLSILLIVLTITSYINMTELENEINRDVKHDLVVHNSVQSLLEQTGEIETAALNYAITGNETTLRPYDQGKQKVNSEISNLRKMLASSPAQSKKLEKVASDYHFWLGTVDRVVEARQYGTEKMAITEIKNSQASDYMKNMKTSINDLLDSVTEASKNRINELHFSVLMARIVTVSLSLFAIILTVLLSFSLTKKIKNSVRTISRSILNIANAGGDLTRRIEVSSNDELAKLARDTNQLIDGIARLVKEVAAMAESVSASSEELLASSEETSKTIQSIAETANEIAADSEQASTQMDASLSKMKSLEEVVNTLYRQAETVKQASLDMKASAEKGSKSIVETSGKMKSIEAIMLNTSQTVQALGRKSDDITKIIMTITGIAKQTNLLALNAAIEAARAGEHGRGFAVVADEVRKLAEQSQAAAQEVTNIVHSIQKEITTIIGQNEDGVEAVASGVQISNETMRSLEVIQEQTNKTTNVIIDMAAQIEKTQILAVDVADSFVAVNKIAMNTAANTETTAANSEEGSASMEEVTAAASELSKQAENLRKLIGNFKI</sequence>
<accession>A0A5J4JA79</accession>
<dbReference type="CDD" id="cd06225">
    <property type="entry name" value="HAMP"/>
    <property type="match status" value="1"/>
</dbReference>
<dbReference type="PROSITE" id="PS50885">
    <property type="entry name" value="HAMP"/>
    <property type="match status" value="1"/>
</dbReference>
<evidence type="ECO:0000256" key="7">
    <source>
        <dbReference type="SAM" id="Phobius"/>
    </source>
</evidence>
<dbReference type="AlphaFoldDB" id="A0A5J4JA79"/>
<keyword evidence="2" id="KW-1003">Cell membrane</keyword>
<name>A0A5J4JA79_9BACI</name>
<feature type="transmembrane region" description="Helical" evidence="7">
    <location>
        <begin position="39"/>
        <end position="60"/>
    </location>
</feature>
<evidence type="ECO:0000256" key="4">
    <source>
        <dbReference type="ARBA" id="ARBA00023224"/>
    </source>
</evidence>
<comment type="subcellular location">
    <subcellularLocation>
        <location evidence="1">Cell membrane</location>
    </subcellularLocation>
</comment>
<dbReference type="SMART" id="SM00283">
    <property type="entry name" value="MA"/>
    <property type="match status" value="1"/>
</dbReference>
<dbReference type="InterPro" id="IPR003660">
    <property type="entry name" value="HAMP_dom"/>
</dbReference>
<evidence type="ECO:0000313" key="11">
    <source>
        <dbReference type="Proteomes" id="UP000391919"/>
    </source>
</evidence>
<dbReference type="InterPro" id="IPR007891">
    <property type="entry name" value="CHASE3"/>
</dbReference>
<comment type="caution">
    <text evidence="10">The sequence shown here is derived from an EMBL/GenBank/DDBJ whole genome shotgun (WGS) entry which is preliminary data.</text>
</comment>
<dbReference type="SMART" id="SM00304">
    <property type="entry name" value="HAMP"/>
    <property type="match status" value="1"/>
</dbReference>
<protein>
    <recommendedName>
        <fullName evidence="12">Methyl-accepting chemotaxis protein</fullName>
    </recommendedName>
</protein>
<dbReference type="Pfam" id="PF00672">
    <property type="entry name" value="HAMP"/>
    <property type="match status" value="1"/>
</dbReference>
<dbReference type="PANTHER" id="PTHR32089">
    <property type="entry name" value="METHYL-ACCEPTING CHEMOTAXIS PROTEIN MCPB"/>
    <property type="match status" value="1"/>
</dbReference>
<evidence type="ECO:0000256" key="5">
    <source>
        <dbReference type="ARBA" id="ARBA00029447"/>
    </source>
</evidence>
<keyword evidence="7" id="KW-1133">Transmembrane helix</keyword>
<keyword evidence="7" id="KW-0812">Transmembrane</keyword>